<protein>
    <submittedName>
        <fullName evidence="5">Helix-turn-helix protein</fullName>
    </submittedName>
</protein>
<dbReference type="SMART" id="SM00342">
    <property type="entry name" value="HTH_ARAC"/>
    <property type="match status" value="1"/>
</dbReference>
<keyword evidence="3" id="KW-0804">Transcription</keyword>
<organism evidence="5 6">
    <name type="scientific">Kribbella kalugense</name>
    <dbReference type="NCBI Taxonomy" id="2512221"/>
    <lineage>
        <taxon>Bacteria</taxon>
        <taxon>Bacillati</taxon>
        <taxon>Actinomycetota</taxon>
        <taxon>Actinomycetes</taxon>
        <taxon>Propionibacteriales</taxon>
        <taxon>Kribbellaceae</taxon>
        <taxon>Kribbella</taxon>
    </lineage>
</organism>
<name>A0A4R8A249_9ACTN</name>
<feature type="domain" description="HTH araC/xylS-type" evidence="4">
    <location>
        <begin position="174"/>
        <end position="271"/>
    </location>
</feature>
<reference evidence="5 6" key="1">
    <citation type="submission" date="2019-03" db="EMBL/GenBank/DDBJ databases">
        <title>Genomic Encyclopedia of Type Strains, Phase III (KMG-III): the genomes of soil and plant-associated and newly described type strains.</title>
        <authorList>
            <person name="Whitman W."/>
        </authorList>
    </citation>
    <scope>NUCLEOTIDE SEQUENCE [LARGE SCALE GENOMIC DNA]</scope>
    <source>
        <strain evidence="5 6">VKM Ac-2570</strain>
    </source>
</reference>
<keyword evidence="1" id="KW-0805">Transcription regulation</keyword>
<evidence type="ECO:0000313" key="6">
    <source>
        <dbReference type="Proteomes" id="UP000295447"/>
    </source>
</evidence>
<dbReference type="Gene3D" id="1.10.10.60">
    <property type="entry name" value="Homeodomain-like"/>
    <property type="match status" value="2"/>
</dbReference>
<dbReference type="InterPro" id="IPR050204">
    <property type="entry name" value="AraC_XylS_family_regulators"/>
</dbReference>
<accession>A0A4R8A249</accession>
<comment type="caution">
    <text evidence="5">The sequence shown here is derived from an EMBL/GenBank/DDBJ whole genome shotgun (WGS) entry which is preliminary data.</text>
</comment>
<dbReference type="GO" id="GO:0043565">
    <property type="term" value="F:sequence-specific DNA binding"/>
    <property type="evidence" value="ECO:0007669"/>
    <property type="project" value="InterPro"/>
</dbReference>
<evidence type="ECO:0000259" key="4">
    <source>
        <dbReference type="PROSITE" id="PS01124"/>
    </source>
</evidence>
<dbReference type="AlphaFoldDB" id="A0A4R8A249"/>
<dbReference type="SUPFAM" id="SSF46689">
    <property type="entry name" value="Homeodomain-like"/>
    <property type="match status" value="2"/>
</dbReference>
<sequence length="274" mass="30432">MKSTQIGLIASLAHTPACDISAFQHHPGRRHRDPNEELTDGPELVLTTRGGWHLRTSASSGGVTADCLVALDAKQELRIRHDESEPRDAQVMISLKPAFVDALTTTHRGDGGLFDLSHCGMNNRIDAARRMLLDELAHDRLARELAIDNYVSILAVEALRVEHEMKGVHAARLRESRDYLEEHLGEAIDVVALATRVNLSPGHFARLFRQQFGVSPRDYLLSARMRRAAELIDSGVDLQTAAAQVGIHSSSHFRAGFRRYLGMAPSQWKARGRR</sequence>
<dbReference type="PANTHER" id="PTHR46796">
    <property type="entry name" value="HTH-TYPE TRANSCRIPTIONAL ACTIVATOR RHAS-RELATED"/>
    <property type="match status" value="1"/>
</dbReference>
<dbReference type="InterPro" id="IPR018060">
    <property type="entry name" value="HTH_AraC"/>
</dbReference>
<evidence type="ECO:0000313" key="5">
    <source>
        <dbReference type="EMBL" id="TDW24285.1"/>
    </source>
</evidence>
<dbReference type="EMBL" id="SODF01000001">
    <property type="protein sequence ID" value="TDW24285.1"/>
    <property type="molecule type" value="Genomic_DNA"/>
</dbReference>
<dbReference type="PROSITE" id="PS00041">
    <property type="entry name" value="HTH_ARAC_FAMILY_1"/>
    <property type="match status" value="1"/>
</dbReference>
<dbReference type="Proteomes" id="UP000295447">
    <property type="component" value="Unassembled WGS sequence"/>
</dbReference>
<keyword evidence="6" id="KW-1185">Reference proteome</keyword>
<gene>
    <name evidence="5" type="ORF">EV650_3158</name>
</gene>
<evidence type="ECO:0000256" key="3">
    <source>
        <dbReference type="ARBA" id="ARBA00023163"/>
    </source>
</evidence>
<dbReference type="GO" id="GO:0003700">
    <property type="term" value="F:DNA-binding transcription factor activity"/>
    <property type="evidence" value="ECO:0007669"/>
    <property type="project" value="InterPro"/>
</dbReference>
<dbReference type="PROSITE" id="PS01124">
    <property type="entry name" value="HTH_ARAC_FAMILY_2"/>
    <property type="match status" value="1"/>
</dbReference>
<keyword evidence="2" id="KW-0238">DNA-binding</keyword>
<dbReference type="Pfam" id="PF12833">
    <property type="entry name" value="HTH_18"/>
    <property type="match status" value="1"/>
</dbReference>
<dbReference type="RefSeq" id="WP_134119476.1">
    <property type="nucleotide sequence ID" value="NZ_SODF01000001.1"/>
</dbReference>
<dbReference type="InterPro" id="IPR009057">
    <property type="entry name" value="Homeodomain-like_sf"/>
</dbReference>
<proteinExistence type="predicted"/>
<dbReference type="InterPro" id="IPR018062">
    <property type="entry name" value="HTH_AraC-typ_CS"/>
</dbReference>
<evidence type="ECO:0000256" key="1">
    <source>
        <dbReference type="ARBA" id="ARBA00023015"/>
    </source>
</evidence>
<dbReference type="OrthoDB" id="2060755at2"/>
<evidence type="ECO:0000256" key="2">
    <source>
        <dbReference type="ARBA" id="ARBA00023125"/>
    </source>
</evidence>